<organism evidence="2 3">
    <name type="scientific">Streblomastix strix</name>
    <dbReference type="NCBI Taxonomy" id="222440"/>
    <lineage>
        <taxon>Eukaryota</taxon>
        <taxon>Metamonada</taxon>
        <taxon>Preaxostyla</taxon>
        <taxon>Oxymonadida</taxon>
        <taxon>Streblomastigidae</taxon>
        <taxon>Streblomastix</taxon>
    </lineage>
</organism>
<feature type="compositionally biased region" description="Polar residues" evidence="1">
    <location>
        <begin position="212"/>
        <end position="232"/>
    </location>
</feature>
<dbReference type="PANTHER" id="PTHR12507">
    <property type="entry name" value="REDUCED GROWTH PHENOTYPE 1 RGP1, YEAST -RELATED"/>
    <property type="match status" value="1"/>
</dbReference>
<accession>A0A5J4V1C4</accession>
<evidence type="ECO:0000313" key="2">
    <source>
        <dbReference type="EMBL" id="KAA6376162.1"/>
    </source>
</evidence>
<reference evidence="2 3" key="1">
    <citation type="submission" date="2019-03" db="EMBL/GenBank/DDBJ databases">
        <title>Single cell metagenomics reveals metabolic interactions within the superorganism composed of flagellate Streblomastix strix and complex community of Bacteroidetes bacteria on its surface.</title>
        <authorList>
            <person name="Treitli S.C."/>
            <person name="Kolisko M."/>
            <person name="Husnik F."/>
            <person name="Keeling P."/>
            <person name="Hampl V."/>
        </authorList>
    </citation>
    <scope>NUCLEOTIDE SEQUENCE [LARGE SCALE GENOMIC DNA]</scope>
    <source>
        <strain evidence="2">ST1C</strain>
    </source>
</reference>
<dbReference type="AlphaFoldDB" id="A0A5J4V1C4"/>
<dbReference type="Pfam" id="PF08737">
    <property type="entry name" value="Rgp1"/>
    <property type="match status" value="1"/>
</dbReference>
<evidence type="ECO:0000256" key="1">
    <source>
        <dbReference type="SAM" id="MobiDB-lite"/>
    </source>
</evidence>
<comment type="caution">
    <text evidence="2">The sequence shown here is derived from an EMBL/GenBank/DDBJ whole genome shotgun (WGS) entry which is preliminary data.</text>
</comment>
<dbReference type="EMBL" id="SNRW01010718">
    <property type="protein sequence ID" value="KAA6376162.1"/>
    <property type="molecule type" value="Genomic_DNA"/>
</dbReference>
<protein>
    <submittedName>
        <fullName evidence="2">Uncharacterized protein</fullName>
    </submittedName>
</protein>
<dbReference type="Proteomes" id="UP000324800">
    <property type="component" value="Unassembled WGS sequence"/>
</dbReference>
<sequence length="325" mass="36581">MWLNCTLDKATQYPGDSFVATITVRNVSRQPIEVELISAQLHGDFLLNSIFASEQYAFPIVRRPPQSTSLPDVIDLGSRGFSIYATEPSLIDINHIFQPSEEKIFFFQATLPKHIPPSYSGQLALIRHVLTIGTLRPQRPVMTSNISIVVVSPESAVTRLMSIYRTQLLSSLRPTDLLLKGTSPDPNDEDQLKLQQLYSQKDQQSLKETKQTKFSNKNVKQTEILSPNQPKQQENDADSNRPTIAVCHLSSTLLHQGRVIDGYLDVPLPADYGTHQFQTTLLSVSYQLRIHIIELQNPTNLKKKKKKIIVILIQHSLTATGSQFL</sequence>
<proteinExistence type="predicted"/>
<dbReference type="InterPro" id="IPR014848">
    <property type="entry name" value="Rgp1"/>
</dbReference>
<name>A0A5J4V1C4_9EUKA</name>
<gene>
    <name evidence="2" type="ORF">EZS28_028310</name>
</gene>
<feature type="region of interest" description="Disordered" evidence="1">
    <location>
        <begin position="202"/>
        <end position="239"/>
    </location>
</feature>
<evidence type="ECO:0000313" key="3">
    <source>
        <dbReference type="Proteomes" id="UP000324800"/>
    </source>
</evidence>
<dbReference type="OrthoDB" id="1918at2759"/>